<keyword evidence="6" id="KW-1185">Reference proteome</keyword>
<dbReference type="InterPro" id="IPR058852">
    <property type="entry name" value="HTH_77"/>
</dbReference>
<dbReference type="Pfam" id="PF03704">
    <property type="entry name" value="BTAD"/>
    <property type="match status" value="1"/>
</dbReference>
<feature type="DNA-binding region" description="OmpR/PhoB-type" evidence="3">
    <location>
        <begin position="1"/>
        <end position="100"/>
    </location>
</feature>
<evidence type="ECO:0000256" key="1">
    <source>
        <dbReference type="ARBA" id="ARBA00005820"/>
    </source>
</evidence>
<dbReference type="PROSITE" id="PS51755">
    <property type="entry name" value="OMPR_PHOB"/>
    <property type="match status" value="1"/>
</dbReference>
<dbReference type="InterPro" id="IPR027417">
    <property type="entry name" value="P-loop_NTPase"/>
</dbReference>
<comment type="caution">
    <text evidence="5">The sequence shown here is derived from an EMBL/GenBank/DDBJ whole genome shotgun (WGS) entry which is preliminary data.</text>
</comment>
<dbReference type="PANTHER" id="PTHR47691:SF3">
    <property type="entry name" value="HTH-TYPE TRANSCRIPTIONAL REGULATOR RV0890C-RELATED"/>
    <property type="match status" value="1"/>
</dbReference>
<dbReference type="SUPFAM" id="SSF46894">
    <property type="entry name" value="C-terminal effector domain of the bipartite response regulators"/>
    <property type="match status" value="1"/>
</dbReference>
<dbReference type="RefSeq" id="WP_231487157.1">
    <property type="nucleotide sequence ID" value="NZ_BAAAZO010000003.1"/>
</dbReference>
<reference evidence="6" key="1">
    <citation type="journal article" date="2019" name="Int. J. Syst. Evol. Microbiol.">
        <title>The Global Catalogue of Microorganisms (GCM) 10K type strain sequencing project: providing services to taxonomists for standard genome sequencing and annotation.</title>
        <authorList>
            <consortium name="The Broad Institute Genomics Platform"/>
            <consortium name="The Broad Institute Genome Sequencing Center for Infectious Disease"/>
            <person name="Wu L."/>
            <person name="Ma J."/>
        </authorList>
    </citation>
    <scope>NUCLEOTIDE SEQUENCE [LARGE SCALE GENOMIC DNA]</scope>
    <source>
        <strain evidence="6">JCM 16902</strain>
    </source>
</reference>
<dbReference type="Pfam" id="PF25872">
    <property type="entry name" value="HTH_77"/>
    <property type="match status" value="1"/>
</dbReference>
<dbReference type="SUPFAM" id="SSF48452">
    <property type="entry name" value="TPR-like"/>
    <property type="match status" value="2"/>
</dbReference>
<comment type="similarity">
    <text evidence="1">Belongs to the AfsR/DnrI/RedD regulatory family.</text>
</comment>
<evidence type="ECO:0000256" key="3">
    <source>
        <dbReference type="PROSITE-ProRule" id="PRU01091"/>
    </source>
</evidence>
<organism evidence="5 6">
    <name type="scientific">Kineosporia mesophila</name>
    <dbReference type="NCBI Taxonomy" id="566012"/>
    <lineage>
        <taxon>Bacteria</taxon>
        <taxon>Bacillati</taxon>
        <taxon>Actinomycetota</taxon>
        <taxon>Actinomycetes</taxon>
        <taxon>Kineosporiales</taxon>
        <taxon>Kineosporiaceae</taxon>
        <taxon>Kineosporia</taxon>
    </lineage>
</organism>
<dbReference type="SUPFAM" id="SSF52540">
    <property type="entry name" value="P-loop containing nucleoside triphosphate hydrolases"/>
    <property type="match status" value="1"/>
</dbReference>
<protein>
    <recommendedName>
        <fullName evidence="4">OmpR/PhoB-type domain-containing protein</fullName>
    </recommendedName>
</protein>
<dbReference type="InterPro" id="IPR016032">
    <property type="entry name" value="Sig_transdc_resp-reg_C-effctor"/>
</dbReference>
<dbReference type="PANTHER" id="PTHR47691">
    <property type="entry name" value="REGULATOR-RELATED"/>
    <property type="match status" value="1"/>
</dbReference>
<accession>A0ABP6ZB89</accession>
<dbReference type="Pfam" id="PF00486">
    <property type="entry name" value="Trans_reg_C"/>
    <property type="match status" value="1"/>
</dbReference>
<dbReference type="InterPro" id="IPR005158">
    <property type="entry name" value="BTAD"/>
</dbReference>
<dbReference type="Gene3D" id="1.25.40.10">
    <property type="entry name" value="Tetratricopeptide repeat domain"/>
    <property type="match status" value="2"/>
</dbReference>
<sequence>MTLRQDVPSRLAIRLLGPLDVTDDGTSVTLGGRQSRAVFILLALSARTPISTERLIDQLWDEASPRGAVNTMQVYVSRLRRVLGPDPVLRSTSQGYLLDVPPEAIDLHRFEQAAATGQAALAAGDPRSAARELRAALGLWRGPALTDLTSSIGEVHRVRLESLRLSALAARLDADAALGLDAAIVPELQELVRSHPLDERFTGQLMTALYRSGRQADALAAFSAAQHRLDEELGVDPSPALRDLQAEVLRHATSLTPARRRSPPRPRTGLIGRDPELRAAHDLLAGGTRLVTVIGPGGIGKTRLALEIAHRTAPGRRTVLTGLDGVRGPEELLTAIGRALGHTGRQERPLPELVAAALDEEPTLLVLDEMEQAPPAAAGVVAELLDRAGSLSVLTTSRTALRLRGEHLLPVPPLAPPDAVRLFRDRAAAVLPGFEVTSVNADEVGAVCELLDGHPLAIELAAARIRTLSPEEMRRRLRPAGRLELLRHGPSDLPERQRSLRALLDEAMARLPDRSVRLLADLSVFSGGWTLEAMEAVCEAGALAELDRLVDHSLVLADGSGRFGMLATIREYATEMLAARPPEQRRSVSDRHARYFAGLARQAADEPGRNPDSPVLLALESEAANLTAALEHAATARDGSLLVGLVLSLLGHWFYTGRLRQADHWVEAARDAATSEHERARLLLMVGNLALVGADLERAQPALNGAYQAARAIDDGELTARTLAARSVAARYCGLPAHALTLVEEALLAARRAGAWALVVRLGNEHGELLDETGHPDAAESLFESFRAWSQVEQASSNLAVALVNLAAVAADQDDAVRASDLLTEAAAAAGGGQSVPLRADVLAGTGLVQLRLGGPDAAGTALRAALPLMYEAGQLLTLPDTVSLLGAVALAQGERRAAVRLLATGRAWRQTRGLAVVGRLTREVLAATEAELERTGPGRHDLVDTETGAAVPFAVLTGLGAPASWGTAWVRGEPFDEPRFVPPVGPVVQIPEPGAPAPRILHQRMTLPDDEELAADSSP</sequence>
<proteinExistence type="inferred from homology"/>
<dbReference type="InterPro" id="IPR001867">
    <property type="entry name" value="OmpR/PhoB-type_DNA-bd"/>
</dbReference>
<keyword evidence="2 3" id="KW-0238">DNA-binding</keyword>
<dbReference type="Pfam" id="PF13401">
    <property type="entry name" value="AAA_22"/>
    <property type="match status" value="1"/>
</dbReference>
<dbReference type="Proteomes" id="UP001501074">
    <property type="component" value="Unassembled WGS sequence"/>
</dbReference>
<dbReference type="InterPro" id="IPR049945">
    <property type="entry name" value="AAA_22"/>
</dbReference>
<dbReference type="InterPro" id="IPR036388">
    <property type="entry name" value="WH-like_DNA-bd_sf"/>
</dbReference>
<dbReference type="SMART" id="SM01043">
    <property type="entry name" value="BTAD"/>
    <property type="match status" value="1"/>
</dbReference>
<feature type="domain" description="OmpR/PhoB-type" evidence="4">
    <location>
        <begin position="1"/>
        <end position="100"/>
    </location>
</feature>
<dbReference type="PRINTS" id="PR00364">
    <property type="entry name" value="DISEASERSIST"/>
</dbReference>
<evidence type="ECO:0000313" key="6">
    <source>
        <dbReference type="Proteomes" id="UP001501074"/>
    </source>
</evidence>
<dbReference type="EMBL" id="BAAAZO010000003">
    <property type="protein sequence ID" value="GAA3604058.1"/>
    <property type="molecule type" value="Genomic_DNA"/>
</dbReference>
<evidence type="ECO:0000313" key="5">
    <source>
        <dbReference type="EMBL" id="GAA3604058.1"/>
    </source>
</evidence>
<dbReference type="Gene3D" id="1.10.10.10">
    <property type="entry name" value="Winged helix-like DNA-binding domain superfamily/Winged helix DNA-binding domain"/>
    <property type="match status" value="1"/>
</dbReference>
<dbReference type="SMART" id="SM00862">
    <property type="entry name" value="Trans_reg_C"/>
    <property type="match status" value="1"/>
</dbReference>
<dbReference type="CDD" id="cd15831">
    <property type="entry name" value="BTAD"/>
    <property type="match status" value="1"/>
</dbReference>
<name>A0ABP6ZB89_9ACTN</name>
<dbReference type="InterPro" id="IPR011990">
    <property type="entry name" value="TPR-like_helical_dom_sf"/>
</dbReference>
<evidence type="ECO:0000259" key="4">
    <source>
        <dbReference type="PROSITE" id="PS51755"/>
    </source>
</evidence>
<evidence type="ECO:0000256" key="2">
    <source>
        <dbReference type="ARBA" id="ARBA00023125"/>
    </source>
</evidence>
<gene>
    <name evidence="5" type="ORF">GCM10022223_19650</name>
</gene>
<dbReference type="Gene3D" id="3.40.50.300">
    <property type="entry name" value="P-loop containing nucleotide triphosphate hydrolases"/>
    <property type="match status" value="1"/>
</dbReference>